<keyword evidence="1" id="KW-0732">Signal</keyword>
<gene>
    <name evidence="2" type="ORF">MIND_00588500</name>
</gene>
<dbReference type="GeneID" id="59345159"/>
<sequence>MPATPPSRPLSLFFLLLCLPALSIQSSLPETTATRKDSAHTGLRVSKRSFLPLSWSWPWSRGQKRATELPAGYFNPLDAGGSFLTKAPNTFPPSGEPLNIIITSPSTPAVLANQEQDGGFLNYMLGIGFSGECLGQHQGDSQTADLGDGDGYKNETAVLRWNYGDPALGTCTETIKGGNHFRYWYQNGPNANSSAIFLATSYEMPIAQQHDIIPDGYNLGRDWLIGNITHSPIDTYNLTNTSTFTGTTSSAGYVYSSSISYVSGLLANSSIGVNHNNTVPVKGLNAVDGLVAVVEVTITTIPANATKGKSGTCKTVSVVPPRITSAIAGIIILFLGALSL</sequence>
<feature type="signal peptide" evidence="1">
    <location>
        <begin position="1"/>
        <end position="23"/>
    </location>
</feature>
<keyword evidence="3" id="KW-1185">Reference proteome</keyword>
<evidence type="ECO:0000313" key="2">
    <source>
        <dbReference type="EMBL" id="KAF7303592.1"/>
    </source>
</evidence>
<feature type="chain" id="PRO_5034401703" evidence="1">
    <location>
        <begin position="24"/>
        <end position="340"/>
    </location>
</feature>
<evidence type="ECO:0000256" key="1">
    <source>
        <dbReference type="SAM" id="SignalP"/>
    </source>
</evidence>
<reference evidence="2" key="1">
    <citation type="submission" date="2020-05" db="EMBL/GenBank/DDBJ databases">
        <title>Mycena genomes resolve the evolution of fungal bioluminescence.</title>
        <authorList>
            <person name="Tsai I.J."/>
        </authorList>
    </citation>
    <scope>NUCLEOTIDE SEQUENCE</scope>
    <source>
        <strain evidence="2">171206Taipei</strain>
    </source>
</reference>
<dbReference type="EMBL" id="JACAZF010000005">
    <property type="protein sequence ID" value="KAF7303592.1"/>
    <property type="molecule type" value="Genomic_DNA"/>
</dbReference>
<accession>A0A8H6SRJ2</accession>
<comment type="caution">
    <text evidence="2">The sequence shown here is derived from an EMBL/GenBank/DDBJ whole genome shotgun (WGS) entry which is preliminary data.</text>
</comment>
<name>A0A8H6SRJ2_9AGAR</name>
<proteinExistence type="predicted"/>
<dbReference type="OrthoDB" id="2310204at2759"/>
<organism evidence="2 3">
    <name type="scientific">Mycena indigotica</name>
    <dbReference type="NCBI Taxonomy" id="2126181"/>
    <lineage>
        <taxon>Eukaryota</taxon>
        <taxon>Fungi</taxon>
        <taxon>Dikarya</taxon>
        <taxon>Basidiomycota</taxon>
        <taxon>Agaricomycotina</taxon>
        <taxon>Agaricomycetes</taxon>
        <taxon>Agaricomycetidae</taxon>
        <taxon>Agaricales</taxon>
        <taxon>Marasmiineae</taxon>
        <taxon>Mycenaceae</taxon>
        <taxon>Mycena</taxon>
    </lineage>
</organism>
<dbReference type="AlphaFoldDB" id="A0A8H6SRJ2"/>
<dbReference type="RefSeq" id="XP_037220564.1">
    <property type="nucleotide sequence ID" value="XM_037362643.1"/>
</dbReference>
<evidence type="ECO:0000313" key="3">
    <source>
        <dbReference type="Proteomes" id="UP000636479"/>
    </source>
</evidence>
<protein>
    <submittedName>
        <fullName evidence="2">Uncharacterized protein</fullName>
    </submittedName>
</protein>
<dbReference type="Proteomes" id="UP000636479">
    <property type="component" value="Unassembled WGS sequence"/>
</dbReference>